<dbReference type="PANTHER" id="PTHR30041">
    <property type="entry name" value="ARSENATE REDUCTASE"/>
    <property type="match status" value="1"/>
</dbReference>
<dbReference type="AlphaFoldDB" id="A0A1Q9H6J0"/>
<dbReference type="Proteomes" id="UP000218676">
    <property type="component" value="Chromosome 1"/>
</dbReference>
<dbReference type="Gene3D" id="3.40.30.10">
    <property type="entry name" value="Glutaredoxin"/>
    <property type="match status" value="1"/>
</dbReference>
<gene>
    <name evidence="4" type="ORF">IC627_11520</name>
    <name evidence="3" type="ORF">PDPUS_1_00840</name>
</gene>
<evidence type="ECO:0000256" key="2">
    <source>
        <dbReference type="PROSITE-ProRule" id="PRU01282"/>
    </source>
</evidence>
<evidence type="ECO:0000313" key="6">
    <source>
        <dbReference type="Proteomes" id="UP000516656"/>
    </source>
</evidence>
<evidence type="ECO:0000313" key="5">
    <source>
        <dbReference type="Proteomes" id="UP000218676"/>
    </source>
</evidence>
<evidence type="ECO:0000256" key="1">
    <source>
        <dbReference type="ARBA" id="ARBA00007198"/>
    </source>
</evidence>
<dbReference type="EMBL" id="AP018045">
    <property type="protein sequence ID" value="BAX52214.1"/>
    <property type="molecule type" value="Genomic_DNA"/>
</dbReference>
<dbReference type="NCBIfam" id="TIGR01617">
    <property type="entry name" value="arsC_related"/>
    <property type="match status" value="1"/>
</dbReference>
<organism evidence="3 5">
    <name type="scientific">Photobacterium damsela subsp. piscicida</name>
    <name type="common">Pasteurella piscicida</name>
    <dbReference type="NCBI Taxonomy" id="38294"/>
    <lineage>
        <taxon>Bacteria</taxon>
        <taxon>Pseudomonadati</taxon>
        <taxon>Pseudomonadota</taxon>
        <taxon>Gammaproteobacteria</taxon>
        <taxon>Vibrionales</taxon>
        <taxon>Vibrionaceae</taxon>
        <taxon>Photobacterium</taxon>
    </lineage>
</organism>
<reference evidence="3" key="1">
    <citation type="journal article" date="2017" name="Genome Announc.">
        <title>Whole-Genome Sequence of Photobacterium damselae subsp. piscicida Strain 91-197, Isolated from Hybrid Striped Bass (Morone sp.) in the United States.</title>
        <authorList>
            <person name="Teru Y."/>
            <person name="Hikima J."/>
            <person name="Kono T."/>
            <person name="Sakai M."/>
            <person name="Takano T."/>
            <person name="Hawke J.P."/>
            <person name="Takeyama H."/>
            <person name="Aoki T."/>
        </authorList>
    </citation>
    <scope>NUCLEOTIDE SEQUENCE</scope>
    <source>
        <strain evidence="3">91-197</strain>
    </source>
</reference>
<dbReference type="InterPro" id="IPR006660">
    <property type="entry name" value="Arsenate_reductase-like"/>
</dbReference>
<dbReference type="InterPro" id="IPR006504">
    <property type="entry name" value="Tscrpt_reg_Spx/MgsR"/>
</dbReference>
<dbReference type="RefSeq" id="WP_044176325.1">
    <property type="nucleotide sequence ID" value="NZ_AP018045.1"/>
</dbReference>
<comment type="similarity">
    <text evidence="1 2">Belongs to the ArsC family.</text>
</comment>
<dbReference type="Proteomes" id="UP000516656">
    <property type="component" value="Chromosome 1"/>
</dbReference>
<dbReference type="PROSITE" id="PS51353">
    <property type="entry name" value="ARSC"/>
    <property type="match status" value="1"/>
</dbReference>
<dbReference type="InterPro" id="IPR036249">
    <property type="entry name" value="Thioredoxin-like_sf"/>
</dbReference>
<dbReference type="Pfam" id="PF03960">
    <property type="entry name" value="ArsC"/>
    <property type="match status" value="1"/>
</dbReference>
<proteinExistence type="inferred from homology"/>
<evidence type="ECO:0000313" key="4">
    <source>
        <dbReference type="EMBL" id="QOD55899.1"/>
    </source>
</evidence>
<protein>
    <submittedName>
        <fullName evidence="4">ArsC family reductase</fullName>
    </submittedName>
    <submittedName>
        <fullName evidence="3">Regulatory protein Spx</fullName>
    </submittedName>
</protein>
<accession>A0A1Q9H6J0</accession>
<sequence>MTEPTITFGIKNCDTIKKMKKWLEAENIPYTFHDYRIDGINKEMLETFIAALGWESLINKRGTTYRQLTDEQKAGLDQASAIEIMLANPAIIKRPVLLHNHAYHLGFKPEQYQAIFTQQ</sequence>
<name>A0A1Q9H6J0_PHODP</name>
<dbReference type="PANTHER" id="PTHR30041:SF8">
    <property type="entry name" value="PROTEIN YFFB"/>
    <property type="match status" value="1"/>
</dbReference>
<evidence type="ECO:0000313" key="3">
    <source>
        <dbReference type="EMBL" id="BAX52214.1"/>
    </source>
</evidence>
<reference evidence="4 6" key="3">
    <citation type="submission" date="2020-09" db="EMBL/GenBank/DDBJ databases">
        <title>Complete, closed and curated genome sequences of Photobacterium damselae subsp. piscicida isolates from Australia indicate localised evolution and additional plasmid-borne pathogenicity mechanisms.</title>
        <authorList>
            <person name="Baseggio L."/>
            <person name="Silayeva O."/>
            <person name="Buller N."/>
            <person name="Landos M."/>
            <person name="Engelstaedter J."/>
            <person name="Barnes A.C."/>
        </authorList>
    </citation>
    <scope>NUCLEOTIDE SEQUENCE [LARGE SCALE GENOMIC DNA]</scope>
    <source>
        <strain evidence="4 6">AS-16-0540-1</strain>
    </source>
</reference>
<dbReference type="NCBIfam" id="NF008107">
    <property type="entry name" value="PRK10853.1"/>
    <property type="match status" value="1"/>
</dbReference>
<reference evidence="5" key="2">
    <citation type="submission" date="2017-05" db="EMBL/GenBank/DDBJ databases">
        <title>Whole genome sequence of fish pathogenic bacteria, Photobacterium damselae subsp. piscicida, strain 91-197, isolated from hybrid striped bass (Morone sp.) in USA.</title>
        <authorList>
            <person name="Teru Y."/>
            <person name="Hikima J."/>
            <person name="Kono T."/>
            <person name="Sakai M."/>
            <person name="Takano T."/>
            <person name="Hawke J.P."/>
            <person name="Takeyama H."/>
            <person name="Aoki T."/>
        </authorList>
    </citation>
    <scope>NUCLEOTIDE SEQUENCE [LARGE SCALE GENOMIC DNA]</scope>
    <source>
        <strain evidence="5">91-197</strain>
    </source>
</reference>
<dbReference type="EMBL" id="CP061854">
    <property type="protein sequence ID" value="QOD55899.1"/>
    <property type="molecule type" value="Genomic_DNA"/>
</dbReference>
<dbReference type="CDD" id="cd03035">
    <property type="entry name" value="ArsC_Yffb"/>
    <property type="match status" value="1"/>
</dbReference>
<dbReference type="SUPFAM" id="SSF52833">
    <property type="entry name" value="Thioredoxin-like"/>
    <property type="match status" value="1"/>
</dbReference>